<feature type="compositionally biased region" description="Basic residues" evidence="1">
    <location>
        <begin position="245"/>
        <end position="257"/>
    </location>
</feature>
<sequence>MNALLEFLDPPETRRTYSKSELEEDELSVSSSLDEGDFTCGALTRCNDDTQSKFSFDENDNRENEFDEIDTRDEIVSPRSPRKLTRTKSSLLKKLGRIDNSNPVKMTRTFTHTKNTLKKDPMIGNRVKKEITVMAIGSRSRAQVKVSAPSRVPFSISGMSNANLNQRSKKDNRFKVPESRTGGMFHRIQPRPVMMDTSKFPVPSIKDRPAQLQHRIADNYHPQVNKIDINPLEEDRSAQGQKYGNKLKRQNRGKKKSMKNKIGFFGRQQSSTNNDTRKMGKTGELTIDSRIDKGINKAPVSAVSHSNDVDDDVSTISGVGTKAYYKAEGNIENEVNSDGTITNAKVFYTEYGNDPSRTMSVGQFDELLLPEEQSLNVLVEIEASTVSRMDARIRRREISLPIYQTDKRIFPGLNFIGNVKKCGNVAKEYGIEDGKRVAALVGSGGNAKYISIDAMQLVKVPDEVSAEMAAVVIDTYLPAFQTLLINKSSEERYSPTALNGQIVFVHGGITNIGQALIDTALNLGASKVYTSAITKHHAILRSRGAEVIDLDPTAWPSEVFGIVDLVIDPTAVTPDKSTMGVLVSGGTYVTFGDNNLGQKLLNSISTYTNRSDINSNVYHGFQYWFQNLDRSKKDLACLFYLLKKQKIAPQVAGTLALDKIAKAHKYLDSDKRIQGSFVCTPQK</sequence>
<reference evidence="3 4" key="1">
    <citation type="journal article" date="2021" name="Sci. Rep.">
        <title>The genome of the diatom Chaetoceros tenuissimus carries an ancient integrated fragment of an extant virus.</title>
        <authorList>
            <person name="Hongo Y."/>
            <person name="Kimura K."/>
            <person name="Takaki Y."/>
            <person name="Yoshida Y."/>
            <person name="Baba S."/>
            <person name="Kobayashi G."/>
            <person name="Nagasaki K."/>
            <person name="Hano T."/>
            <person name="Tomaru Y."/>
        </authorList>
    </citation>
    <scope>NUCLEOTIDE SEQUENCE [LARGE SCALE GENOMIC DNA]</scope>
    <source>
        <strain evidence="3 4">NIES-3715</strain>
    </source>
</reference>
<dbReference type="PANTHER" id="PTHR43482">
    <property type="entry name" value="PROTEIN AST1-RELATED"/>
    <property type="match status" value="1"/>
</dbReference>
<comment type="caution">
    <text evidence="3">The sequence shown here is derived from an EMBL/GenBank/DDBJ whole genome shotgun (WGS) entry which is preliminary data.</text>
</comment>
<dbReference type="AlphaFoldDB" id="A0AAD3H7K3"/>
<dbReference type="InterPro" id="IPR011032">
    <property type="entry name" value="GroES-like_sf"/>
</dbReference>
<dbReference type="Pfam" id="PF08240">
    <property type="entry name" value="ADH_N"/>
    <property type="match status" value="1"/>
</dbReference>
<dbReference type="SUPFAM" id="SSF51735">
    <property type="entry name" value="NAD(P)-binding Rossmann-fold domains"/>
    <property type="match status" value="1"/>
</dbReference>
<feature type="region of interest" description="Disordered" evidence="1">
    <location>
        <begin position="233"/>
        <end position="257"/>
    </location>
</feature>
<dbReference type="EMBL" id="BLLK01000046">
    <property type="protein sequence ID" value="GFH52938.1"/>
    <property type="molecule type" value="Genomic_DNA"/>
</dbReference>
<organism evidence="3 4">
    <name type="scientific">Chaetoceros tenuissimus</name>
    <dbReference type="NCBI Taxonomy" id="426638"/>
    <lineage>
        <taxon>Eukaryota</taxon>
        <taxon>Sar</taxon>
        <taxon>Stramenopiles</taxon>
        <taxon>Ochrophyta</taxon>
        <taxon>Bacillariophyta</taxon>
        <taxon>Coscinodiscophyceae</taxon>
        <taxon>Chaetocerotophycidae</taxon>
        <taxon>Chaetocerotales</taxon>
        <taxon>Chaetocerotaceae</taxon>
        <taxon>Chaetoceros</taxon>
    </lineage>
</organism>
<dbReference type="InterPro" id="IPR013154">
    <property type="entry name" value="ADH-like_N"/>
</dbReference>
<dbReference type="GO" id="GO:0016491">
    <property type="term" value="F:oxidoreductase activity"/>
    <property type="evidence" value="ECO:0007669"/>
    <property type="project" value="InterPro"/>
</dbReference>
<dbReference type="Pfam" id="PF13602">
    <property type="entry name" value="ADH_zinc_N_2"/>
    <property type="match status" value="1"/>
</dbReference>
<dbReference type="SMART" id="SM00829">
    <property type="entry name" value="PKS_ER"/>
    <property type="match status" value="1"/>
</dbReference>
<dbReference type="SUPFAM" id="SSF50129">
    <property type="entry name" value="GroES-like"/>
    <property type="match status" value="1"/>
</dbReference>
<feature type="domain" description="Enoyl reductase (ER)" evidence="2">
    <location>
        <begin position="362"/>
        <end position="673"/>
    </location>
</feature>
<dbReference type="Gene3D" id="3.40.50.720">
    <property type="entry name" value="NAD(P)-binding Rossmann-like Domain"/>
    <property type="match status" value="1"/>
</dbReference>
<dbReference type="Gene3D" id="3.90.180.10">
    <property type="entry name" value="Medium-chain alcohol dehydrogenases, catalytic domain"/>
    <property type="match status" value="1"/>
</dbReference>
<protein>
    <recommendedName>
        <fullName evidence="2">Enoyl reductase (ER) domain-containing protein</fullName>
    </recommendedName>
</protein>
<dbReference type="Proteomes" id="UP001054902">
    <property type="component" value="Unassembled WGS sequence"/>
</dbReference>
<proteinExistence type="predicted"/>
<evidence type="ECO:0000259" key="2">
    <source>
        <dbReference type="SMART" id="SM00829"/>
    </source>
</evidence>
<evidence type="ECO:0000313" key="3">
    <source>
        <dbReference type="EMBL" id="GFH52938.1"/>
    </source>
</evidence>
<keyword evidence="4" id="KW-1185">Reference proteome</keyword>
<gene>
    <name evidence="3" type="ORF">CTEN210_09414</name>
</gene>
<evidence type="ECO:0000313" key="4">
    <source>
        <dbReference type="Proteomes" id="UP001054902"/>
    </source>
</evidence>
<dbReference type="InterPro" id="IPR036291">
    <property type="entry name" value="NAD(P)-bd_dom_sf"/>
</dbReference>
<dbReference type="InterPro" id="IPR052585">
    <property type="entry name" value="Lipid_raft_assoc_Zn_ADH"/>
</dbReference>
<dbReference type="PANTHER" id="PTHR43482:SF1">
    <property type="entry name" value="PROTEIN AST1-RELATED"/>
    <property type="match status" value="1"/>
</dbReference>
<dbReference type="InterPro" id="IPR020843">
    <property type="entry name" value="ER"/>
</dbReference>
<accession>A0AAD3H7K3</accession>
<evidence type="ECO:0000256" key="1">
    <source>
        <dbReference type="SAM" id="MobiDB-lite"/>
    </source>
</evidence>
<name>A0AAD3H7K3_9STRA</name>